<dbReference type="EMBL" id="NRSG01000035">
    <property type="protein sequence ID" value="MBK1658010.1"/>
    <property type="molecule type" value="Genomic_DNA"/>
</dbReference>
<proteinExistence type="predicted"/>
<dbReference type="InterPro" id="IPR007138">
    <property type="entry name" value="ABM_dom"/>
</dbReference>
<evidence type="ECO:0000313" key="3">
    <source>
        <dbReference type="Proteomes" id="UP000697995"/>
    </source>
</evidence>
<dbReference type="Pfam" id="PF03992">
    <property type="entry name" value="ABM"/>
    <property type="match status" value="1"/>
</dbReference>
<name>A0ABS1CUK9_9PROT</name>
<keyword evidence="3" id="KW-1185">Reference proteome</keyword>
<dbReference type="PROSITE" id="PS51725">
    <property type="entry name" value="ABM"/>
    <property type="match status" value="1"/>
</dbReference>
<protein>
    <submittedName>
        <fullName evidence="2">Antibiotic biosynthesis monooxygenase</fullName>
    </submittedName>
</protein>
<reference evidence="2 3" key="1">
    <citation type="journal article" date="2020" name="Microorganisms">
        <title>Osmotic Adaptation and Compatible Solute Biosynthesis of Phototrophic Bacteria as Revealed from Genome Analyses.</title>
        <authorList>
            <person name="Imhoff J.F."/>
            <person name="Rahn T."/>
            <person name="Kunzel S."/>
            <person name="Keller A."/>
            <person name="Neulinger S.C."/>
        </authorList>
    </citation>
    <scope>NUCLEOTIDE SEQUENCE [LARGE SCALE GENOMIC DNA]</scope>
    <source>
        <strain evidence="2 3">DSM 15382</strain>
    </source>
</reference>
<dbReference type="PANTHER" id="PTHR37811">
    <property type="entry name" value="BLL5343 PROTEIN"/>
    <property type="match status" value="1"/>
</dbReference>
<organism evidence="2 3">
    <name type="scientific">Paracraurococcus ruber</name>
    <dbReference type="NCBI Taxonomy" id="77675"/>
    <lineage>
        <taxon>Bacteria</taxon>
        <taxon>Pseudomonadati</taxon>
        <taxon>Pseudomonadota</taxon>
        <taxon>Alphaproteobacteria</taxon>
        <taxon>Acetobacterales</taxon>
        <taxon>Roseomonadaceae</taxon>
        <taxon>Paracraurococcus</taxon>
    </lineage>
</organism>
<sequence length="116" mass="13220">MIAVIFEVEPAEGRMDEYLDHAARLRPELEKVPGFISVERFRSLSDPRRLLSLSFWEDEAAVTCWRTHGLHRQSQAAGRDGVFAGYRLRVAAVLRDYAMAERRDAAPADSRAFHGF</sequence>
<gene>
    <name evidence="2" type="ORF">CKO45_07175</name>
</gene>
<comment type="caution">
    <text evidence="2">The sequence shown here is derived from an EMBL/GenBank/DDBJ whole genome shotgun (WGS) entry which is preliminary data.</text>
</comment>
<evidence type="ECO:0000259" key="1">
    <source>
        <dbReference type="PROSITE" id="PS51725"/>
    </source>
</evidence>
<dbReference type="SUPFAM" id="SSF54909">
    <property type="entry name" value="Dimeric alpha+beta barrel"/>
    <property type="match status" value="1"/>
</dbReference>
<dbReference type="GO" id="GO:0004497">
    <property type="term" value="F:monooxygenase activity"/>
    <property type="evidence" value="ECO:0007669"/>
    <property type="project" value="UniProtKB-KW"/>
</dbReference>
<evidence type="ECO:0000313" key="2">
    <source>
        <dbReference type="EMBL" id="MBK1658010.1"/>
    </source>
</evidence>
<dbReference type="PANTHER" id="PTHR37811:SF2">
    <property type="entry name" value="ABM DOMAIN-CONTAINING PROTEIN"/>
    <property type="match status" value="1"/>
</dbReference>
<dbReference type="RefSeq" id="WP_133217995.1">
    <property type="nucleotide sequence ID" value="NZ_SMOA01000004.1"/>
</dbReference>
<feature type="domain" description="ABM" evidence="1">
    <location>
        <begin position="2"/>
        <end position="91"/>
    </location>
</feature>
<keyword evidence="2" id="KW-0560">Oxidoreductase</keyword>
<dbReference type="InterPro" id="IPR052936">
    <property type="entry name" value="Jasmonate_Hydroxylase-like"/>
</dbReference>
<keyword evidence="2" id="KW-0503">Monooxygenase</keyword>
<dbReference type="Gene3D" id="3.30.70.100">
    <property type="match status" value="1"/>
</dbReference>
<dbReference type="InterPro" id="IPR011008">
    <property type="entry name" value="Dimeric_a/b-barrel"/>
</dbReference>
<accession>A0ABS1CUK9</accession>
<dbReference type="Proteomes" id="UP000697995">
    <property type="component" value="Unassembled WGS sequence"/>
</dbReference>